<dbReference type="AlphaFoldDB" id="M2R6A3"/>
<dbReference type="OrthoDB" id="301415at2759"/>
<dbReference type="HOGENOM" id="CLU_1574425_0_0_1"/>
<sequence length="170" mass="19394">GTFKQVIFGTIKPTLTGETPHICAKVIGFRCDKQFVAFDNIQQIKLLIQEVRCLVWAQALLDMVYTFIDDMTSGVEIPEALSIPQMRFVEAALVVEQGDKGAIYLVEEHIRRDSEGPFKKYINNNSPLPIELHDDQDNRRADFLSFTQHVQYWLTSKAIILSDPQIITKP</sequence>
<accession>M2R6A3</accession>
<dbReference type="STRING" id="914234.M2R6A3"/>
<gene>
    <name evidence="1" type="ORF">CERSUDRAFT_40047</name>
</gene>
<feature type="non-terminal residue" evidence="1">
    <location>
        <position position="170"/>
    </location>
</feature>
<reference evidence="1 2" key="1">
    <citation type="journal article" date="2012" name="Proc. Natl. Acad. Sci. U.S.A.">
        <title>Comparative genomics of Ceriporiopsis subvermispora and Phanerochaete chrysosporium provide insight into selective ligninolysis.</title>
        <authorList>
            <person name="Fernandez-Fueyo E."/>
            <person name="Ruiz-Duenas F.J."/>
            <person name="Ferreira P."/>
            <person name="Floudas D."/>
            <person name="Hibbett D.S."/>
            <person name="Canessa P."/>
            <person name="Larrondo L.F."/>
            <person name="James T.Y."/>
            <person name="Seelenfreund D."/>
            <person name="Lobos S."/>
            <person name="Polanco R."/>
            <person name="Tello M."/>
            <person name="Honda Y."/>
            <person name="Watanabe T."/>
            <person name="Watanabe T."/>
            <person name="Ryu J.S."/>
            <person name="Kubicek C.P."/>
            <person name="Schmoll M."/>
            <person name="Gaskell J."/>
            <person name="Hammel K.E."/>
            <person name="St John F.J."/>
            <person name="Vanden Wymelenberg A."/>
            <person name="Sabat G."/>
            <person name="Splinter BonDurant S."/>
            <person name="Syed K."/>
            <person name="Yadav J.S."/>
            <person name="Doddapaneni H."/>
            <person name="Subramanian V."/>
            <person name="Lavin J.L."/>
            <person name="Oguiza J.A."/>
            <person name="Perez G."/>
            <person name="Pisabarro A.G."/>
            <person name="Ramirez L."/>
            <person name="Santoyo F."/>
            <person name="Master E."/>
            <person name="Coutinho P.M."/>
            <person name="Henrissat B."/>
            <person name="Lombard V."/>
            <person name="Magnuson J.K."/>
            <person name="Kuees U."/>
            <person name="Hori C."/>
            <person name="Igarashi K."/>
            <person name="Samejima M."/>
            <person name="Held B.W."/>
            <person name="Barry K.W."/>
            <person name="LaButti K.M."/>
            <person name="Lapidus A."/>
            <person name="Lindquist E.A."/>
            <person name="Lucas S.M."/>
            <person name="Riley R."/>
            <person name="Salamov A.A."/>
            <person name="Hoffmeister D."/>
            <person name="Schwenk D."/>
            <person name="Hadar Y."/>
            <person name="Yarden O."/>
            <person name="de Vries R.P."/>
            <person name="Wiebenga A."/>
            <person name="Stenlid J."/>
            <person name="Eastwood D."/>
            <person name="Grigoriev I.V."/>
            <person name="Berka R.M."/>
            <person name="Blanchette R.A."/>
            <person name="Kersten P."/>
            <person name="Martinez A.T."/>
            <person name="Vicuna R."/>
            <person name="Cullen D."/>
        </authorList>
    </citation>
    <scope>NUCLEOTIDE SEQUENCE [LARGE SCALE GENOMIC DNA]</scope>
    <source>
        <strain evidence="1 2">B</strain>
    </source>
</reference>
<evidence type="ECO:0008006" key="3">
    <source>
        <dbReference type="Google" id="ProtNLM"/>
    </source>
</evidence>
<evidence type="ECO:0000313" key="2">
    <source>
        <dbReference type="Proteomes" id="UP000016930"/>
    </source>
</evidence>
<dbReference type="EMBL" id="KB445793">
    <property type="protein sequence ID" value="EMD40135.1"/>
    <property type="molecule type" value="Genomic_DNA"/>
</dbReference>
<dbReference type="Proteomes" id="UP000016930">
    <property type="component" value="Unassembled WGS sequence"/>
</dbReference>
<proteinExistence type="predicted"/>
<name>M2R6A3_CERS8</name>
<keyword evidence="2" id="KW-1185">Reference proteome</keyword>
<feature type="non-terminal residue" evidence="1">
    <location>
        <position position="1"/>
    </location>
</feature>
<evidence type="ECO:0000313" key="1">
    <source>
        <dbReference type="EMBL" id="EMD40135.1"/>
    </source>
</evidence>
<organism evidence="1 2">
    <name type="scientific">Ceriporiopsis subvermispora (strain B)</name>
    <name type="common">White-rot fungus</name>
    <name type="synonym">Gelatoporia subvermispora</name>
    <dbReference type="NCBI Taxonomy" id="914234"/>
    <lineage>
        <taxon>Eukaryota</taxon>
        <taxon>Fungi</taxon>
        <taxon>Dikarya</taxon>
        <taxon>Basidiomycota</taxon>
        <taxon>Agaricomycotina</taxon>
        <taxon>Agaricomycetes</taxon>
        <taxon>Polyporales</taxon>
        <taxon>Gelatoporiaceae</taxon>
        <taxon>Gelatoporia</taxon>
    </lineage>
</organism>
<protein>
    <recommendedName>
        <fullName evidence="3">Alpha-type protein kinase domain-containing protein</fullName>
    </recommendedName>
</protein>